<dbReference type="Pfam" id="PF00248">
    <property type="entry name" value="Aldo_ket_red"/>
    <property type="match status" value="1"/>
</dbReference>
<accession>A0AAD5S1G9</accession>
<comment type="caution">
    <text evidence="3">The sequence shown here is derived from an EMBL/GenBank/DDBJ whole genome shotgun (WGS) entry which is preliminary data.</text>
</comment>
<evidence type="ECO:0000313" key="4">
    <source>
        <dbReference type="Proteomes" id="UP001212841"/>
    </source>
</evidence>
<evidence type="ECO:0000313" key="3">
    <source>
        <dbReference type="EMBL" id="KAJ3030107.1"/>
    </source>
</evidence>
<dbReference type="Proteomes" id="UP001212841">
    <property type="component" value="Unassembled WGS sequence"/>
</dbReference>
<feature type="region of interest" description="Disordered" evidence="1">
    <location>
        <begin position="1"/>
        <end position="40"/>
    </location>
</feature>
<dbReference type="InterPro" id="IPR036812">
    <property type="entry name" value="NAD(P)_OxRdtase_dom_sf"/>
</dbReference>
<dbReference type="SUPFAM" id="SSF51430">
    <property type="entry name" value="NAD(P)-linked oxidoreductase"/>
    <property type="match status" value="1"/>
</dbReference>
<evidence type="ECO:0000259" key="2">
    <source>
        <dbReference type="Pfam" id="PF00248"/>
    </source>
</evidence>
<proteinExistence type="predicted"/>
<dbReference type="Gene3D" id="3.20.20.100">
    <property type="entry name" value="NADP-dependent oxidoreductase domain"/>
    <property type="match status" value="1"/>
</dbReference>
<sequence>MFNRIRANSGTEGVAPPLKQTAGAINSHPIPHPTPQSQAKGIHQYTLAARDYQFLDYPTSLNPKMPPRSNLIYGSGNLWSAPFSEGQQFLDILPKLGITQIDTARVYGEAEATLGKLTAAERFNKFVIDTKVPGFGTADVQRREKVFEAQRESFEKLGVEK</sequence>
<feature type="non-terminal residue" evidence="3">
    <location>
        <position position="161"/>
    </location>
</feature>
<protein>
    <recommendedName>
        <fullName evidence="2">NADP-dependent oxidoreductase domain-containing protein</fullName>
    </recommendedName>
</protein>
<organism evidence="3 4">
    <name type="scientific">Rhizophlyctis rosea</name>
    <dbReference type="NCBI Taxonomy" id="64517"/>
    <lineage>
        <taxon>Eukaryota</taxon>
        <taxon>Fungi</taxon>
        <taxon>Fungi incertae sedis</taxon>
        <taxon>Chytridiomycota</taxon>
        <taxon>Chytridiomycota incertae sedis</taxon>
        <taxon>Chytridiomycetes</taxon>
        <taxon>Rhizophlyctidales</taxon>
        <taxon>Rhizophlyctidaceae</taxon>
        <taxon>Rhizophlyctis</taxon>
    </lineage>
</organism>
<name>A0AAD5S1G9_9FUNG</name>
<evidence type="ECO:0000256" key="1">
    <source>
        <dbReference type="SAM" id="MobiDB-lite"/>
    </source>
</evidence>
<dbReference type="InterPro" id="IPR023210">
    <property type="entry name" value="NADP_OxRdtase_dom"/>
</dbReference>
<feature type="compositionally biased region" description="Polar residues" evidence="1">
    <location>
        <begin position="1"/>
        <end position="11"/>
    </location>
</feature>
<gene>
    <name evidence="3" type="ORF">HK097_005671</name>
</gene>
<feature type="domain" description="NADP-dependent oxidoreductase" evidence="2">
    <location>
        <begin position="73"/>
        <end position="160"/>
    </location>
</feature>
<dbReference type="AlphaFoldDB" id="A0AAD5S1G9"/>
<reference evidence="3" key="1">
    <citation type="submission" date="2020-05" db="EMBL/GenBank/DDBJ databases">
        <title>Phylogenomic resolution of chytrid fungi.</title>
        <authorList>
            <person name="Stajich J.E."/>
            <person name="Amses K."/>
            <person name="Simmons R."/>
            <person name="Seto K."/>
            <person name="Myers J."/>
            <person name="Bonds A."/>
            <person name="Quandt C.A."/>
            <person name="Barry K."/>
            <person name="Liu P."/>
            <person name="Grigoriev I."/>
            <person name="Longcore J.E."/>
            <person name="James T.Y."/>
        </authorList>
    </citation>
    <scope>NUCLEOTIDE SEQUENCE</scope>
    <source>
        <strain evidence="3">JEL0318</strain>
    </source>
</reference>
<keyword evidence="4" id="KW-1185">Reference proteome</keyword>
<dbReference type="EMBL" id="JADGJD010002657">
    <property type="protein sequence ID" value="KAJ3030107.1"/>
    <property type="molecule type" value="Genomic_DNA"/>
</dbReference>